<reference evidence="3" key="2">
    <citation type="submission" date="2020-09" db="EMBL/GenBank/DDBJ databases">
        <authorList>
            <person name="Sun Q."/>
            <person name="Zhou Y."/>
        </authorList>
    </citation>
    <scope>NUCLEOTIDE SEQUENCE</scope>
    <source>
        <strain evidence="3">CGMCC 1.12698</strain>
    </source>
</reference>
<keyword evidence="1" id="KW-1133">Transmembrane helix</keyword>
<feature type="transmembrane region" description="Helical" evidence="1">
    <location>
        <begin position="12"/>
        <end position="35"/>
    </location>
</feature>
<evidence type="ECO:0000313" key="4">
    <source>
        <dbReference type="Proteomes" id="UP000605259"/>
    </source>
</evidence>
<keyword evidence="1" id="KW-0812">Transmembrane</keyword>
<reference evidence="3" key="1">
    <citation type="journal article" date="2014" name="Int. J. Syst. Evol. Microbiol.">
        <title>Complete genome sequence of Corynebacterium casei LMG S-19264T (=DSM 44701T), isolated from a smear-ripened cheese.</title>
        <authorList>
            <consortium name="US DOE Joint Genome Institute (JGI-PGF)"/>
            <person name="Walter F."/>
            <person name="Albersmeier A."/>
            <person name="Kalinowski J."/>
            <person name="Ruckert C."/>
        </authorList>
    </citation>
    <scope>NUCLEOTIDE SEQUENCE</scope>
    <source>
        <strain evidence="3">CGMCC 1.12698</strain>
    </source>
</reference>
<comment type="caution">
    <text evidence="3">The sequence shown here is derived from an EMBL/GenBank/DDBJ whole genome shotgun (WGS) entry which is preliminary data.</text>
</comment>
<gene>
    <name evidence="3" type="ORF">GCM10007140_26110</name>
</gene>
<sequence length="286" mass="32621">MYNQFERIKIRYFLLTLFVSFMILGVISVSGATVMGGESTFDIIFDLGAYIVPFVWLFISCQKSNIEFRSFFTYPVKWQVTNMFIIVVMLMLFSAGVVLLQAYGLAYLLPDYVMASLEGENFENKEHPFMMLFDFLLIVILAPIVEEVIFRGFLLHRLSYKFGMVKAVIISSVLFGLFHFNLFGSITFALVCAILYIKTKNLLVPILAHMLNNFLAFMFAVIAEKVPITSDVTVADFQSLFIVGVGAVLTALGLLWLIPFLKNNWRYIKNGELLVLRTRKTPPINM</sequence>
<protein>
    <submittedName>
        <fullName evidence="3">AbrB family transcriptional regulator</fullName>
    </submittedName>
</protein>
<keyword evidence="4" id="KW-1185">Reference proteome</keyword>
<evidence type="ECO:0000259" key="2">
    <source>
        <dbReference type="Pfam" id="PF02517"/>
    </source>
</evidence>
<dbReference type="GO" id="GO:0080120">
    <property type="term" value="P:CAAX-box protein maturation"/>
    <property type="evidence" value="ECO:0007669"/>
    <property type="project" value="UniProtKB-ARBA"/>
</dbReference>
<feature type="domain" description="CAAX prenyl protease 2/Lysostaphin resistance protein A-like" evidence="2">
    <location>
        <begin position="130"/>
        <end position="215"/>
    </location>
</feature>
<dbReference type="AlphaFoldDB" id="A0A917ESL4"/>
<name>A0A917ESL4_9BACI</name>
<feature type="transmembrane region" description="Helical" evidence="1">
    <location>
        <begin position="167"/>
        <end position="196"/>
    </location>
</feature>
<feature type="transmembrane region" description="Helical" evidence="1">
    <location>
        <begin position="235"/>
        <end position="258"/>
    </location>
</feature>
<accession>A0A917ESL4</accession>
<keyword evidence="1" id="KW-0472">Membrane</keyword>
<evidence type="ECO:0000256" key="1">
    <source>
        <dbReference type="SAM" id="Phobius"/>
    </source>
</evidence>
<dbReference type="EMBL" id="BMFK01000002">
    <property type="protein sequence ID" value="GGE75014.1"/>
    <property type="molecule type" value="Genomic_DNA"/>
</dbReference>
<organism evidence="3 4">
    <name type="scientific">Priestia taiwanensis</name>
    <dbReference type="NCBI Taxonomy" id="1347902"/>
    <lineage>
        <taxon>Bacteria</taxon>
        <taxon>Bacillati</taxon>
        <taxon>Bacillota</taxon>
        <taxon>Bacilli</taxon>
        <taxon>Bacillales</taxon>
        <taxon>Bacillaceae</taxon>
        <taxon>Priestia</taxon>
    </lineage>
</organism>
<feature type="transmembrane region" description="Helical" evidence="1">
    <location>
        <begin position="129"/>
        <end position="155"/>
    </location>
</feature>
<dbReference type="GO" id="GO:0004175">
    <property type="term" value="F:endopeptidase activity"/>
    <property type="evidence" value="ECO:0007669"/>
    <property type="project" value="UniProtKB-ARBA"/>
</dbReference>
<feature type="transmembrane region" description="Helical" evidence="1">
    <location>
        <begin position="80"/>
        <end position="109"/>
    </location>
</feature>
<dbReference type="PANTHER" id="PTHR43592:SF15">
    <property type="entry name" value="CAAX AMINO TERMINAL PROTEASE FAMILY PROTEIN"/>
    <property type="match status" value="1"/>
</dbReference>
<proteinExistence type="predicted"/>
<dbReference type="Pfam" id="PF02517">
    <property type="entry name" value="Rce1-like"/>
    <property type="match status" value="1"/>
</dbReference>
<feature type="transmembrane region" description="Helical" evidence="1">
    <location>
        <begin position="41"/>
        <end position="59"/>
    </location>
</feature>
<dbReference type="RefSeq" id="WP_188388931.1">
    <property type="nucleotide sequence ID" value="NZ_BMFK01000002.1"/>
</dbReference>
<feature type="transmembrane region" description="Helical" evidence="1">
    <location>
        <begin position="202"/>
        <end position="223"/>
    </location>
</feature>
<dbReference type="PANTHER" id="PTHR43592">
    <property type="entry name" value="CAAX AMINO TERMINAL PROTEASE"/>
    <property type="match status" value="1"/>
</dbReference>
<dbReference type="Proteomes" id="UP000605259">
    <property type="component" value="Unassembled WGS sequence"/>
</dbReference>
<evidence type="ECO:0000313" key="3">
    <source>
        <dbReference type="EMBL" id="GGE75014.1"/>
    </source>
</evidence>
<dbReference type="InterPro" id="IPR003675">
    <property type="entry name" value="Rce1/LyrA-like_dom"/>
</dbReference>